<reference evidence="1 2" key="1">
    <citation type="journal article" date="2017" name="Infect. Genet. Evol.">
        <title>The new phylogeny of the genus Mycobacterium: The old and the news.</title>
        <authorList>
            <person name="Tortoli E."/>
            <person name="Fedrizzi T."/>
            <person name="Meehan C.J."/>
            <person name="Trovato A."/>
            <person name="Grottola A."/>
            <person name="Giacobazzi E."/>
            <person name="Serpini G.F."/>
            <person name="Tagliazucchi S."/>
            <person name="Fabio A."/>
            <person name="Bettua C."/>
            <person name="Bertorelli R."/>
            <person name="Frascaro F."/>
            <person name="De Sanctis V."/>
            <person name="Pecorari M."/>
            <person name="Jousson O."/>
            <person name="Segata N."/>
            <person name="Cirillo D.M."/>
        </authorList>
    </citation>
    <scope>NUCLEOTIDE SEQUENCE [LARGE SCALE GENOMIC DNA]</scope>
    <source>
        <strain evidence="1 2">CIP1034565</strain>
    </source>
</reference>
<dbReference type="AlphaFoldDB" id="A0A2G5PEJ6"/>
<dbReference type="RefSeq" id="WP_090589306.1">
    <property type="nucleotide sequence ID" value="NZ_CP104302.1"/>
</dbReference>
<dbReference type="SUPFAM" id="SSF46785">
    <property type="entry name" value="Winged helix' DNA-binding domain"/>
    <property type="match status" value="1"/>
</dbReference>
<dbReference type="OrthoDB" id="3399802at2"/>
<evidence type="ECO:0000313" key="1">
    <source>
        <dbReference type="EMBL" id="PIB76726.1"/>
    </source>
</evidence>
<evidence type="ECO:0000313" key="2">
    <source>
        <dbReference type="Proteomes" id="UP000230551"/>
    </source>
</evidence>
<dbReference type="Pfam" id="PF12840">
    <property type="entry name" value="HTH_20"/>
    <property type="match status" value="1"/>
</dbReference>
<dbReference type="InterPro" id="IPR036388">
    <property type="entry name" value="WH-like_DNA-bd_sf"/>
</dbReference>
<organism evidence="1 2">
    <name type="scientific">Mycolicibacterium brumae</name>
    <dbReference type="NCBI Taxonomy" id="85968"/>
    <lineage>
        <taxon>Bacteria</taxon>
        <taxon>Bacillati</taxon>
        <taxon>Actinomycetota</taxon>
        <taxon>Actinomycetes</taxon>
        <taxon>Mycobacteriales</taxon>
        <taxon>Mycobacteriaceae</taxon>
        <taxon>Mycolicibacterium</taxon>
    </lineage>
</organism>
<protein>
    <submittedName>
        <fullName evidence="1">Transcriptional regulator</fullName>
    </submittedName>
</protein>
<dbReference type="InterPro" id="IPR011991">
    <property type="entry name" value="ArsR-like_HTH"/>
</dbReference>
<gene>
    <name evidence="1" type="ORF">CQY22_003480</name>
</gene>
<dbReference type="InterPro" id="IPR036390">
    <property type="entry name" value="WH_DNA-bd_sf"/>
</dbReference>
<name>A0A2G5PEJ6_9MYCO</name>
<dbReference type="Proteomes" id="UP000230551">
    <property type="component" value="Unassembled WGS sequence"/>
</dbReference>
<dbReference type="STRING" id="85968.GCA_900073015_02475"/>
<dbReference type="Gene3D" id="1.10.10.10">
    <property type="entry name" value="Winged helix-like DNA-binding domain superfamily/Winged helix DNA-binding domain"/>
    <property type="match status" value="1"/>
</dbReference>
<dbReference type="EMBL" id="PDCN02000003">
    <property type="protein sequence ID" value="PIB76726.1"/>
    <property type="molecule type" value="Genomic_DNA"/>
</dbReference>
<sequence length="209" mass="22268">MNTRRARVLTALRAADGPLTIAEVAERLGMPVNTARFHLLALAESGQAGRVDAPASRPGRPPQLFVATAGMDPGGPRHYRLLAEALADSMAGAPDPSGQARAAGRTIGVRLGQRRMPAGSARPVDELVALMDEFGFSPSARERRIELRHCPFLELTSEHRDVVCPLHHGLMQGALDAWGAPVTVETLTPFVRPDLCLAKLSTPKMGASS</sequence>
<accession>A0A2G5PEJ6</accession>
<dbReference type="CDD" id="cd00090">
    <property type="entry name" value="HTH_ARSR"/>
    <property type="match status" value="1"/>
</dbReference>
<comment type="caution">
    <text evidence="1">The sequence shown here is derived from an EMBL/GenBank/DDBJ whole genome shotgun (WGS) entry which is preliminary data.</text>
</comment>
<keyword evidence="2" id="KW-1185">Reference proteome</keyword>
<proteinExistence type="predicted"/>